<feature type="compositionally biased region" description="Polar residues" evidence="1">
    <location>
        <begin position="57"/>
        <end position="67"/>
    </location>
</feature>
<dbReference type="AlphaFoldDB" id="A0A6P7H5M3"/>
<accession>A0A6P7H5M3</accession>
<evidence type="ECO:0000256" key="1">
    <source>
        <dbReference type="SAM" id="MobiDB-lite"/>
    </source>
</evidence>
<feature type="region of interest" description="Disordered" evidence="1">
    <location>
        <begin position="1"/>
        <end position="235"/>
    </location>
</feature>
<reference evidence="2" key="1">
    <citation type="submission" date="2025-08" db="UniProtKB">
        <authorList>
            <consortium name="RefSeq"/>
        </authorList>
    </citation>
    <scope>IDENTIFICATION</scope>
    <source>
        <tissue evidence="2">Whole insect</tissue>
    </source>
</reference>
<proteinExistence type="predicted"/>
<feature type="compositionally biased region" description="Basic and acidic residues" evidence="1">
    <location>
        <begin position="38"/>
        <end position="47"/>
    </location>
</feature>
<feature type="compositionally biased region" description="Polar residues" evidence="1">
    <location>
        <begin position="1"/>
        <end position="11"/>
    </location>
</feature>
<feature type="compositionally biased region" description="Acidic residues" evidence="1">
    <location>
        <begin position="133"/>
        <end position="158"/>
    </location>
</feature>
<protein>
    <submittedName>
        <fullName evidence="2">Protein TsetseEP-like</fullName>
    </submittedName>
</protein>
<organism evidence="2">
    <name type="scientific">Diabrotica virgifera virgifera</name>
    <name type="common">western corn rootworm</name>
    <dbReference type="NCBI Taxonomy" id="50390"/>
    <lineage>
        <taxon>Eukaryota</taxon>
        <taxon>Metazoa</taxon>
        <taxon>Ecdysozoa</taxon>
        <taxon>Arthropoda</taxon>
        <taxon>Hexapoda</taxon>
        <taxon>Insecta</taxon>
        <taxon>Pterygota</taxon>
        <taxon>Neoptera</taxon>
        <taxon>Endopterygota</taxon>
        <taxon>Coleoptera</taxon>
        <taxon>Polyphaga</taxon>
        <taxon>Cucujiformia</taxon>
        <taxon>Chrysomeloidea</taxon>
        <taxon>Chrysomelidae</taxon>
        <taxon>Galerucinae</taxon>
        <taxon>Diabroticina</taxon>
        <taxon>Diabroticites</taxon>
        <taxon>Diabrotica</taxon>
    </lineage>
</organism>
<dbReference type="RefSeq" id="XP_028151265.1">
    <property type="nucleotide sequence ID" value="XM_028295464.1"/>
</dbReference>
<feature type="compositionally biased region" description="Acidic residues" evidence="1">
    <location>
        <begin position="91"/>
        <end position="115"/>
    </location>
</feature>
<feature type="compositionally biased region" description="Basic and acidic residues" evidence="1">
    <location>
        <begin position="208"/>
        <end position="217"/>
    </location>
</feature>
<gene>
    <name evidence="2" type="primary">LOC114344637</name>
</gene>
<sequence length="308" mass="35261">MQQDPSSSPATADTPAEFSLFTSPKDDSDLSPQYIPAEKYELERKAMYDNLLRPNSPKETNTQSNQRVPHERKAKSPKESASIVESVKEKEEEEEDECAAAADDTENQAEEDMEIDIPSVSAVVVENNIPPMGDEEEEEEEEEEDEVDGQDVEMDEVGDSPVPADTETYLETEEAEPEAEPEPEPEAEPEPEPEAEPECEPEPEPEPEPERHSRSIIEEDWSTDSDSNSTAPEMEVKQILPDPNYKVSNDRTYNDKINIFLYDRKCNDNSRDRKCYDRIYNGTNMEIIWFIYCGYRGYKQGLERLQMR</sequence>
<feature type="compositionally biased region" description="Acidic residues" evidence="1">
    <location>
        <begin position="168"/>
        <end position="207"/>
    </location>
</feature>
<dbReference type="InParanoid" id="A0A6P7H5M3"/>
<name>A0A6P7H5M3_DIAVI</name>
<evidence type="ECO:0000313" key="2">
    <source>
        <dbReference type="RefSeq" id="XP_028151265.1"/>
    </source>
</evidence>
<feature type="compositionally biased region" description="Basic and acidic residues" evidence="1">
    <location>
        <begin position="68"/>
        <end position="78"/>
    </location>
</feature>